<dbReference type="Gene3D" id="3.40.50.300">
    <property type="entry name" value="P-loop containing nucleotide triphosphate hydrolases"/>
    <property type="match status" value="2"/>
</dbReference>
<dbReference type="InterPro" id="IPR003593">
    <property type="entry name" value="AAA+_ATPase"/>
</dbReference>
<evidence type="ECO:0000256" key="9">
    <source>
        <dbReference type="ARBA" id="ARBA00023180"/>
    </source>
</evidence>
<keyword evidence="4" id="KW-0677">Repeat</keyword>
<keyword evidence="2" id="KW-0813">Transport</keyword>
<dbReference type="InParanoid" id="A0A251TBL3"/>
<keyword evidence="3 10" id="KW-0812">Transmembrane</keyword>
<dbReference type="InterPro" id="IPR011527">
    <property type="entry name" value="ABC1_TM_dom"/>
</dbReference>
<evidence type="ECO:0000256" key="8">
    <source>
        <dbReference type="ARBA" id="ARBA00023136"/>
    </source>
</evidence>
<evidence type="ECO:0000256" key="2">
    <source>
        <dbReference type="ARBA" id="ARBA00022448"/>
    </source>
</evidence>
<keyword evidence="8 10" id="KW-0472">Membrane</keyword>
<keyword evidence="7 10" id="KW-1133">Transmembrane helix</keyword>
<feature type="transmembrane region" description="Helical" evidence="10">
    <location>
        <begin position="20"/>
        <end position="40"/>
    </location>
</feature>
<keyword evidence="5" id="KW-0547">Nucleotide-binding</keyword>
<dbReference type="GO" id="GO:0016887">
    <property type="term" value="F:ATP hydrolysis activity"/>
    <property type="evidence" value="ECO:0007669"/>
    <property type="project" value="InterPro"/>
</dbReference>
<dbReference type="PANTHER" id="PTHR45136:SF2">
    <property type="entry name" value="ABC TRANSPORTER DOMAIN-CONTAINING PROTEIN"/>
    <property type="match status" value="1"/>
</dbReference>
<dbReference type="EMBL" id="CM007900">
    <property type="protein sequence ID" value="OTG08535.1"/>
    <property type="molecule type" value="Genomic_DNA"/>
</dbReference>
<evidence type="ECO:0000313" key="14">
    <source>
        <dbReference type="EMBL" id="OTG08535.1"/>
    </source>
</evidence>
<dbReference type="GO" id="GO:0042626">
    <property type="term" value="F:ATPase-coupled transmembrane transporter activity"/>
    <property type="evidence" value="ECO:0000318"/>
    <property type="project" value="GO_Central"/>
</dbReference>
<feature type="domain" description="ABC transporter" evidence="11">
    <location>
        <begin position="284"/>
        <end position="467"/>
    </location>
</feature>
<feature type="domain" description="ABC transmembrane type-1" evidence="12">
    <location>
        <begin position="1"/>
        <end position="268"/>
    </location>
</feature>
<reference evidence="13" key="3">
    <citation type="submission" date="2020-06" db="EMBL/GenBank/DDBJ databases">
        <title>Helianthus annuus Genome sequencing and assembly Release 2.</title>
        <authorList>
            <person name="Gouzy J."/>
            <person name="Langlade N."/>
            <person name="Munos S."/>
        </authorList>
    </citation>
    <scope>NUCLEOTIDE SEQUENCE</scope>
    <source>
        <tissue evidence="13">Leaves</tissue>
    </source>
</reference>
<dbReference type="InterPro" id="IPR036640">
    <property type="entry name" value="ABC1_TM_sf"/>
</dbReference>
<dbReference type="EMBL" id="MNCJ02000326">
    <property type="protein sequence ID" value="KAF5783007.1"/>
    <property type="molecule type" value="Genomic_DNA"/>
</dbReference>
<dbReference type="SMART" id="SM00382">
    <property type="entry name" value="AAA"/>
    <property type="match status" value="1"/>
</dbReference>
<comment type="similarity">
    <text evidence="1">Belongs to the ABC transporter superfamily. ABCB family. Multidrug resistance exporter (TC 3.A.1.201) subfamily.</text>
</comment>
<evidence type="ECO:0000256" key="5">
    <source>
        <dbReference type="ARBA" id="ARBA00022741"/>
    </source>
</evidence>
<protein>
    <submittedName>
        <fullName evidence="14">Putative NHPM bacteriocin system ABC transporter, ATP-binding protein</fullName>
    </submittedName>
    <submittedName>
        <fullName evidence="13">Type I protein exporter</fullName>
    </submittedName>
</protein>
<keyword evidence="15" id="KW-1185">Reference proteome</keyword>
<feature type="transmembrane region" description="Helical" evidence="10">
    <location>
        <begin position="203"/>
        <end position="227"/>
    </location>
</feature>
<dbReference type="InterPro" id="IPR003439">
    <property type="entry name" value="ABC_transporter-like_ATP-bd"/>
</dbReference>
<evidence type="ECO:0000256" key="10">
    <source>
        <dbReference type="SAM" id="Phobius"/>
    </source>
</evidence>
<dbReference type="SUPFAM" id="SSF90123">
    <property type="entry name" value="ABC transporter transmembrane region"/>
    <property type="match status" value="1"/>
</dbReference>
<accession>A0A251TBL3</accession>
<dbReference type="CDD" id="cd18578">
    <property type="entry name" value="ABC_6TM_Pgp_ABCB1_D2_like"/>
    <property type="match status" value="1"/>
</dbReference>
<evidence type="ECO:0000313" key="15">
    <source>
        <dbReference type="Proteomes" id="UP000215914"/>
    </source>
</evidence>
<dbReference type="Gramene" id="mRNA:HanXRQr2_Chr11g0502871">
    <property type="protein sequence ID" value="mRNA:HanXRQr2_Chr11g0502871"/>
    <property type="gene ID" value="HanXRQr2_Chr11g0502871"/>
</dbReference>
<dbReference type="AlphaFoldDB" id="A0A251TBL3"/>
<dbReference type="GO" id="GO:0005524">
    <property type="term" value="F:ATP binding"/>
    <property type="evidence" value="ECO:0007669"/>
    <property type="project" value="UniProtKB-KW"/>
</dbReference>
<dbReference type="Gene3D" id="1.20.1560.10">
    <property type="entry name" value="ABC transporter type 1, transmembrane domain"/>
    <property type="match status" value="1"/>
</dbReference>
<dbReference type="InterPro" id="IPR027417">
    <property type="entry name" value="P-loop_NTPase"/>
</dbReference>
<dbReference type="STRING" id="4232.A0A251TBL3"/>
<name>A0A251TBL3_HELAN</name>
<keyword evidence="6 14" id="KW-0067">ATP-binding</keyword>
<evidence type="ECO:0000259" key="12">
    <source>
        <dbReference type="PROSITE" id="PS50929"/>
    </source>
</evidence>
<dbReference type="PROSITE" id="PS50893">
    <property type="entry name" value="ABC_TRANSPORTER_2"/>
    <property type="match status" value="1"/>
</dbReference>
<evidence type="ECO:0000256" key="1">
    <source>
        <dbReference type="ARBA" id="ARBA00007577"/>
    </source>
</evidence>
<gene>
    <name evidence="14" type="ORF">HannXRQ_Chr11g0342831</name>
    <name evidence="13" type="ORF">HanXRQr2_Chr11g0502871</name>
</gene>
<evidence type="ECO:0000259" key="11">
    <source>
        <dbReference type="PROSITE" id="PS50893"/>
    </source>
</evidence>
<reference evidence="13 15" key="1">
    <citation type="journal article" date="2017" name="Nature">
        <title>The sunflower genome provides insights into oil metabolism, flowering and Asterid evolution.</title>
        <authorList>
            <person name="Badouin H."/>
            <person name="Gouzy J."/>
            <person name="Grassa C.J."/>
            <person name="Murat F."/>
            <person name="Staton S.E."/>
            <person name="Cottret L."/>
            <person name="Lelandais-Briere C."/>
            <person name="Owens G.L."/>
            <person name="Carrere S."/>
            <person name="Mayjonade B."/>
            <person name="Legrand L."/>
            <person name="Gill N."/>
            <person name="Kane N.C."/>
            <person name="Bowers J.E."/>
            <person name="Hubner S."/>
            <person name="Bellec A."/>
            <person name="Berard A."/>
            <person name="Berges H."/>
            <person name="Blanchet N."/>
            <person name="Boniface M.C."/>
            <person name="Brunel D."/>
            <person name="Catrice O."/>
            <person name="Chaidir N."/>
            <person name="Claudel C."/>
            <person name="Donnadieu C."/>
            <person name="Faraut T."/>
            <person name="Fievet G."/>
            <person name="Helmstetter N."/>
            <person name="King M."/>
            <person name="Knapp S.J."/>
            <person name="Lai Z."/>
            <person name="Le Paslier M.C."/>
            <person name="Lippi Y."/>
            <person name="Lorenzon L."/>
            <person name="Mandel J.R."/>
            <person name="Marage G."/>
            <person name="Marchand G."/>
            <person name="Marquand E."/>
            <person name="Bret-Mestries E."/>
            <person name="Morien E."/>
            <person name="Nambeesan S."/>
            <person name="Nguyen T."/>
            <person name="Pegot-Espagnet P."/>
            <person name="Pouilly N."/>
            <person name="Raftis F."/>
            <person name="Sallet E."/>
            <person name="Schiex T."/>
            <person name="Thomas J."/>
            <person name="Vandecasteele C."/>
            <person name="Vares D."/>
            <person name="Vear F."/>
            <person name="Vautrin S."/>
            <person name="Crespi M."/>
            <person name="Mangin B."/>
            <person name="Burke J.M."/>
            <person name="Salse J."/>
            <person name="Munos S."/>
            <person name="Vincourt P."/>
            <person name="Rieseberg L.H."/>
            <person name="Langlade N.B."/>
        </authorList>
    </citation>
    <scope>NUCLEOTIDE SEQUENCE [LARGE SCALE GENOMIC DNA]</scope>
    <source>
        <strain evidence="15">cv. SF193</strain>
        <tissue evidence="13">Leaves</tissue>
    </source>
</reference>
<dbReference type="Pfam" id="PF00005">
    <property type="entry name" value="ABC_tran"/>
    <property type="match status" value="1"/>
</dbReference>
<sequence>MGSMISVYFLVDHDEIKQKTMIYTLCFAGLSVLSMVINIIQHYNFAAMGEYLTKRVRERMLSKILTFEIGWFDQDENSSGAICSRLATDANMVRSLVGDRCSLLIQTLSAVIVACTMGLVIAWNFALVVIAVQPLMIFCHYSKKVLLKNMSQKALKAQEESSKLAVEAIANLRTITAFSSQIRIIKMLLGTQKALLRESIRQAWYAGFLLAFSQSIMAFTWALGFWYGGKLISNGHLEPKEYFQTFLILAHTGKVIAEAGTMTNDLAKGFDGVQSVFTVITGHVEICDVHFAYPARPDIKIFDGFSISIEAGKSTALVGQSGSGKSTIIGLIQLSEVDVVEAAKAANAHDFISVLKDGYDTLCGNQGVQLSGGQKQRIAITRAILKNPSILLLDEATSALDSQSEKVVQDALERMMMGRTSVVVAHRLSTIQSCDTIAVLKKGKVVEKGNHGSLLAKGRAGAYYSLVNPQEPNTTHHTLD</sequence>
<dbReference type="SUPFAM" id="SSF52540">
    <property type="entry name" value="P-loop containing nucleoside triphosphate hydrolases"/>
    <property type="match status" value="1"/>
</dbReference>
<dbReference type="Pfam" id="PF00664">
    <property type="entry name" value="ABC_membrane"/>
    <property type="match status" value="1"/>
</dbReference>
<keyword evidence="9" id="KW-0325">Glycoprotein</keyword>
<proteinExistence type="inferred from homology"/>
<evidence type="ECO:0000256" key="6">
    <source>
        <dbReference type="ARBA" id="ARBA00022840"/>
    </source>
</evidence>
<reference evidence="14" key="2">
    <citation type="submission" date="2017-02" db="EMBL/GenBank/DDBJ databases">
        <title>Sunflower complete genome.</title>
        <authorList>
            <person name="Langlade N."/>
            <person name="Munos S."/>
        </authorList>
    </citation>
    <scope>NUCLEOTIDE SEQUENCE [LARGE SCALE GENOMIC DNA]</scope>
    <source>
        <tissue evidence="14">Leaves</tissue>
    </source>
</reference>
<dbReference type="Proteomes" id="UP000215914">
    <property type="component" value="Chromosome 11"/>
</dbReference>
<evidence type="ECO:0000256" key="7">
    <source>
        <dbReference type="ARBA" id="ARBA00022989"/>
    </source>
</evidence>
<dbReference type="OMA" id="TESECIV"/>
<dbReference type="FunFam" id="3.40.50.300:FF:002695">
    <property type="entry name" value="ABC multidrug transporter, putative"/>
    <property type="match status" value="1"/>
</dbReference>
<dbReference type="GO" id="GO:0016020">
    <property type="term" value="C:membrane"/>
    <property type="evidence" value="ECO:0000318"/>
    <property type="project" value="GO_Central"/>
</dbReference>
<organism evidence="14 15">
    <name type="scientific">Helianthus annuus</name>
    <name type="common">Common sunflower</name>
    <dbReference type="NCBI Taxonomy" id="4232"/>
    <lineage>
        <taxon>Eukaryota</taxon>
        <taxon>Viridiplantae</taxon>
        <taxon>Streptophyta</taxon>
        <taxon>Embryophyta</taxon>
        <taxon>Tracheophyta</taxon>
        <taxon>Spermatophyta</taxon>
        <taxon>Magnoliopsida</taxon>
        <taxon>eudicotyledons</taxon>
        <taxon>Gunneridae</taxon>
        <taxon>Pentapetalae</taxon>
        <taxon>asterids</taxon>
        <taxon>campanulids</taxon>
        <taxon>Asterales</taxon>
        <taxon>Asteraceae</taxon>
        <taxon>Asteroideae</taxon>
        <taxon>Heliantheae alliance</taxon>
        <taxon>Heliantheae</taxon>
        <taxon>Helianthus</taxon>
    </lineage>
</organism>
<dbReference type="GO" id="GO:0055085">
    <property type="term" value="P:transmembrane transport"/>
    <property type="evidence" value="ECO:0000318"/>
    <property type="project" value="GO_Central"/>
</dbReference>
<dbReference type="PANTHER" id="PTHR45136">
    <property type="entry name" value="ABC TRANSPORTER DOMAIN-CONTAINING PROTEIN"/>
    <property type="match status" value="1"/>
</dbReference>
<evidence type="ECO:0000256" key="4">
    <source>
        <dbReference type="ARBA" id="ARBA00022737"/>
    </source>
</evidence>
<evidence type="ECO:0000313" key="13">
    <source>
        <dbReference type="EMBL" id="KAF5783007.1"/>
    </source>
</evidence>
<evidence type="ECO:0000256" key="3">
    <source>
        <dbReference type="ARBA" id="ARBA00022692"/>
    </source>
</evidence>
<dbReference type="GO" id="GO:0140359">
    <property type="term" value="F:ABC-type transporter activity"/>
    <property type="evidence" value="ECO:0007669"/>
    <property type="project" value="InterPro"/>
</dbReference>
<dbReference type="PROSITE" id="PS50929">
    <property type="entry name" value="ABC_TM1F"/>
    <property type="match status" value="1"/>
</dbReference>